<gene>
    <name evidence="2" type="ORF">FIL70_04780</name>
</gene>
<protein>
    <submittedName>
        <fullName evidence="2">Type II toxin-antitoxin system VapC family toxin</fullName>
    </submittedName>
</protein>
<evidence type="ECO:0000313" key="3">
    <source>
        <dbReference type="Proteomes" id="UP000311469"/>
    </source>
</evidence>
<name>A0A5B8CF86_SPHSA</name>
<dbReference type="Proteomes" id="UP000311469">
    <property type="component" value="Chromosome cSF1"/>
</dbReference>
<dbReference type="AlphaFoldDB" id="A0A5B8CF86"/>
<sequence>MAASTSARPSSNARSLIADENSELLFSAASIWEVATKAALGKPGITADPRLYRRGLADNGYVHLPITGEHAVALDRVPNRPSRRAASRAFHPIVHRSAPAGDVARPPLPIQAA</sequence>
<organism evidence="2 3">
    <name type="scientific">Sphingobium fuliginis ATCC 27551</name>
    <dbReference type="NCBI Taxonomy" id="1208342"/>
    <lineage>
        <taxon>Bacteria</taxon>
        <taxon>Pseudomonadati</taxon>
        <taxon>Pseudomonadota</taxon>
        <taxon>Alphaproteobacteria</taxon>
        <taxon>Sphingomonadales</taxon>
        <taxon>Sphingomonadaceae</taxon>
        <taxon>Sphingobium</taxon>
    </lineage>
</organism>
<feature type="region of interest" description="Disordered" evidence="1">
    <location>
        <begin position="80"/>
        <end position="113"/>
    </location>
</feature>
<evidence type="ECO:0000256" key="1">
    <source>
        <dbReference type="SAM" id="MobiDB-lite"/>
    </source>
</evidence>
<dbReference type="RefSeq" id="WP_021225182.1">
    <property type="nucleotide sequence ID" value="NZ_CP041016.1"/>
</dbReference>
<dbReference type="EMBL" id="CP041016">
    <property type="protein sequence ID" value="QDC36657.1"/>
    <property type="molecule type" value="Genomic_DNA"/>
</dbReference>
<evidence type="ECO:0000313" key="2">
    <source>
        <dbReference type="EMBL" id="QDC36657.1"/>
    </source>
</evidence>
<dbReference type="KEGG" id="sufl:FIL70_04780"/>
<reference evidence="2 3" key="1">
    <citation type="submission" date="2019-06" db="EMBL/GenBank/DDBJ databases">
        <title>Genome organization and adaptive potential of archetypical organophosphate degarding Sphingobium fuliginis ATCC 27551.</title>
        <authorList>
            <person name="Sarwar A."/>
            <person name="Parthasarathy S."/>
            <person name="Singh C."/>
            <person name="Siddavattam D."/>
        </authorList>
    </citation>
    <scope>NUCLEOTIDE SEQUENCE [LARGE SCALE GENOMIC DNA]</scope>
    <source>
        <strain evidence="2 3">ATCC 27551</strain>
    </source>
</reference>
<proteinExistence type="predicted"/>
<accession>A0A5B8CF86</accession>